<protein>
    <submittedName>
        <fullName evidence="2">Uncharacterized protein</fullName>
    </submittedName>
</protein>
<proteinExistence type="predicted"/>
<organism evidence="2 3">
    <name type="scientific">Lachnoclostridium phocaeense</name>
    <dbReference type="NCBI Taxonomy" id="1871021"/>
    <lineage>
        <taxon>Bacteria</taxon>
        <taxon>Bacillati</taxon>
        <taxon>Bacillota</taxon>
        <taxon>Clostridia</taxon>
        <taxon>Lachnospirales</taxon>
        <taxon>Lachnospiraceae</taxon>
    </lineage>
</organism>
<evidence type="ECO:0000256" key="1">
    <source>
        <dbReference type="SAM" id="Phobius"/>
    </source>
</evidence>
<reference evidence="2" key="2">
    <citation type="submission" date="2021-09" db="EMBL/GenBank/DDBJ databases">
        <authorList>
            <person name="Gilroy R."/>
        </authorList>
    </citation>
    <scope>NUCLEOTIDE SEQUENCE</scope>
    <source>
        <strain evidence="2">ChiSjej5B23-16112</strain>
    </source>
</reference>
<dbReference type="RefSeq" id="WP_173829255.1">
    <property type="nucleotide sequence ID" value="NZ_CALKQL010000032.1"/>
</dbReference>
<comment type="caution">
    <text evidence="2">The sequence shown here is derived from an EMBL/GenBank/DDBJ whole genome shotgun (WGS) entry which is preliminary data.</text>
</comment>
<evidence type="ECO:0000313" key="3">
    <source>
        <dbReference type="Proteomes" id="UP000769156"/>
    </source>
</evidence>
<keyword evidence="1" id="KW-1133">Transmembrane helix</keyword>
<sequence length="50" mass="5752">MKRVAGFALFWIAVGVLISIWLPNLFVEVLCIILCLLIAYELFFCCKDDK</sequence>
<keyword evidence="1" id="KW-0812">Transmembrane</keyword>
<accession>A0A921I4C5</accession>
<evidence type="ECO:0000313" key="2">
    <source>
        <dbReference type="EMBL" id="HJF95032.1"/>
    </source>
</evidence>
<feature type="transmembrane region" description="Helical" evidence="1">
    <location>
        <begin position="25"/>
        <end position="46"/>
    </location>
</feature>
<name>A0A921I4C5_9FIRM</name>
<dbReference type="AlphaFoldDB" id="A0A921I4C5"/>
<reference evidence="2" key="1">
    <citation type="journal article" date="2021" name="PeerJ">
        <title>Extensive microbial diversity within the chicken gut microbiome revealed by metagenomics and culture.</title>
        <authorList>
            <person name="Gilroy R."/>
            <person name="Ravi A."/>
            <person name="Getino M."/>
            <person name="Pursley I."/>
            <person name="Horton D.L."/>
            <person name="Alikhan N.F."/>
            <person name="Baker D."/>
            <person name="Gharbi K."/>
            <person name="Hall N."/>
            <person name="Watson M."/>
            <person name="Adriaenssens E.M."/>
            <person name="Foster-Nyarko E."/>
            <person name="Jarju S."/>
            <person name="Secka A."/>
            <person name="Antonio M."/>
            <person name="Oren A."/>
            <person name="Chaudhuri R.R."/>
            <person name="La Ragione R."/>
            <person name="Hildebrand F."/>
            <person name="Pallen M.J."/>
        </authorList>
    </citation>
    <scope>NUCLEOTIDE SEQUENCE</scope>
    <source>
        <strain evidence="2">ChiSjej5B23-16112</strain>
    </source>
</reference>
<dbReference type="Proteomes" id="UP000769156">
    <property type="component" value="Unassembled WGS sequence"/>
</dbReference>
<keyword evidence="1" id="KW-0472">Membrane</keyword>
<dbReference type="EMBL" id="DYVY01000158">
    <property type="protein sequence ID" value="HJF95032.1"/>
    <property type="molecule type" value="Genomic_DNA"/>
</dbReference>
<gene>
    <name evidence="2" type="ORF">K8V82_09640</name>
</gene>